<protein>
    <submittedName>
        <fullName evidence="1">Uncharacterized protein</fullName>
    </submittedName>
</protein>
<gene>
    <name evidence="1" type="ORF">QS748_14700</name>
</gene>
<organism evidence="1 2">
    <name type="scientific">Candidatus Endonucleibacter bathymodioli</name>
    <dbReference type="NCBI Taxonomy" id="539814"/>
    <lineage>
        <taxon>Bacteria</taxon>
        <taxon>Pseudomonadati</taxon>
        <taxon>Pseudomonadota</taxon>
        <taxon>Gammaproteobacteria</taxon>
        <taxon>Oceanospirillales</taxon>
        <taxon>Endozoicomonadaceae</taxon>
        <taxon>Candidatus Endonucleibacter</taxon>
    </lineage>
</organism>
<name>A0AA90NP05_9GAMM</name>
<accession>A0AA90NP05</accession>
<comment type="caution">
    <text evidence="1">The sequence shown here is derived from an EMBL/GenBank/DDBJ whole genome shotgun (WGS) entry which is preliminary data.</text>
</comment>
<reference evidence="1 2" key="1">
    <citation type="journal article" date="2023" name="bioRxiv">
        <title>An intranuclear bacterial parasite of deep-sea mussels expresses apoptosis inhibitors acquired from its host.</title>
        <authorList>
            <person name="Gonzalez Porras M.A."/>
            <person name="Assie A."/>
            <person name="Tietjen M."/>
            <person name="Violette M."/>
            <person name="Kleiner M."/>
            <person name="Gruber-Vodicka H."/>
            <person name="Dubilier N."/>
            <person name="Leisch N."/>
        </authorList>
    </citation>
    <scope>NUCLEOTIDE SEQUENCE [LARGE SCALE GENOMIC DNA]</scope>
    <source>
        <strain evidence="1">IAP13</strain>
    </source>
</reference>
<dbReference type="Proteomes" id="UP001178148">
    <property type="component" value="Unassembled WGS sequence"/>
</dbReference>
<evidence type="ECO:0000313" key="2">
    <source>
        <dbReference type="Proteomes" id="UP001178148"/>
    </source>
</evidence>
<sequence length="314" mass="34295">MVINTTINIEGNVQKGDIGLMAGKMETNSSSVYILVSNSLINIKKLNDINVGGGAGVMSESSISNFTISNSSVLFEGEESNGNIGSCIGYNKGGNNKCDFNETIKSFFNSTYNDEQGVLCHKYKYDMDTTNQCGWNNWTFITDSCEIKPEEFYHYNHPTIMVWNETCLTSKPMLTTDSVSSKAGKDYTVPATAVIVGALGASSSLSYLGYHLVKKYKEGHRGRELLQEGLRSACCNYCGHLDDNDDDGVGTVENCSEQINWIYGCCSGNRGSLTISNDMEMNSLTTENKKIDCCSDDIEESCALTAGSQKDNDD</sequence>
<evidence type="ECO:0000313" key="1">
    <source>
        <dbReference type="EMBL" id="MDP0590363.1"/>
    </source>
</evidence>
<dbReference type="EMBL" id="JASXSV010000053">
    <property type="protein sequence ID" value="MDP0590363.1"/>
    <property type="molecule type" value="Genomic_DNA"/>
</dbReference>
<proteinExistence type="predicted"/>
<dbReference type="AlphaFoldDB" id="A0AA90NP05"/>
<keyword evidence="2" id="KW-1185">Reference proteome</keyword>